<dbReference type="Proteomes" id="UP001176961">
    <property type="component" value="Unassembled WGS sequence"/>
</dbReference>
<dbReference type="CDD" id="cd14727">
    <property type="entry name" value="ChanN-like"/>
    <property type="match status" value="1"/>
</dbReference>
<evidence type="ECO:0000256" key="8">
    <source>
        <dbReference type="ARBA" id="ARBA00022989"/>
    </source>
</evidence>
<sequence length="459" mass="49398">MPGKVIDLASGQPLDESMFIQRAAGAQRLLLGERHDLAGDHAGQRWLLQALHQQRPQRALVMEMIASERQPRLQRVQRWLAKGNQAEGPRLQELLDWDARWPWAAYGGLVQDATAAGIALVGGNLSRAEVNRLLASTEPVAFPVAAARQRLSAVVLAQHADAAPMLDGMLAVQYARDRRMAQVLTDAPAPALLVAGRWHVLRGTGVPGHLPPGTPALVIVLASPGEQVDASDADLLIGLHLLPLLLLVHWVATPPALPPPEQDVRISLRLLAPATPPQPIEERQADTPSQAQQARASQPTKSPPPPTPTAAREGELAASETGGRGRQPLPIAPPAAATDASPAPASITAAPPAPDAPPADFQAGAASDQWEARLMARLERYRYYPAAARSRRQQGTAWVRASIDREGRLLALRLEQSSSQPMLDDAALQTFRRAQPLPPIPAELKAPQELVVPVEYYLR</sequence>
<dbReference type="PANTHER" id="PTHR33446">
    <property type="entry name" value="PROTEIN TONB-RELATED"/>
    <property type="match status" value="1"/>
</dbReference>
<dbReference type="GO" id="GO:0031992">
    <property type="term" value="F:energy transducer activity"/>
    <property type="evidence" value="ECO:0007669"/>
    <property type="project" value="TreeGrafter"/>
</dbReference>
<protein>
    <recommendedName>
        <fullName evidence="11">TonB C-terminal domain-containing protein</fullName>
    </recommendedName>
</protein>
<reference evidence="12" key="1">
    <citation type="submission" date="2023-07" db="EMBL/GenBank/DDBJ databases">
        <authorList>
            <consortium name="CYATHOMIX"/>
        </authorList>
    </citation>
    <scope>NUCLEOTIDE SEQUENCE</scope>
    <source>
        <strain evidence="12">N/A</strain>
    </source>
</reference>
<evidence type="ECO:0000256" key="6">
    <source>
        <dbReference type="ARBA" id="ARBA00022692"/>
    </source>
</evidence>
<evidence type="ECO:0000256" key="7">
    <source>
        <dbReference type="ARBA" id="ARBA00022927"/>
    </source>
</evidence>
<dbReference type="Gene3D" id="3.40.50.11550">
    <property type="match status" value="1"/>
</dbReference>
<comment type="similarity">
    <text evidence="2">Belongs to the TonB family.</text>
</comment>
<dbReference type="NCBIfam" id="TIGR01352">
    <property type="entry name" value="tonB_Cterm"/>
    <property type="match status" value="1"/>
</dbReference>
<keyword evidence="5" id="KW-0997">Cell inner membrane</keyword>
<organism evidence="12 13">
    <name type="scientific">Cylicocyclus nassatus</name>
    <name type="common">Nematode worm</name>
    <dbReference type="NCBI Taxonomy" id="53992"/>
    <lineage>
        <taxon>Eukaryota</taxon>
        <taxon>Metazoa</taxon>
        <taxon>Ecdysozoa</taxon>
        <taxon>Nematoda</taxon>
        <taxon>Chromadorea</taxon>
        <taxon>Rhabditida</taxon>
        <taxon>Rhabditina</taxon>
        <taxon>Rhabditomorpha</taxon>
        <taxon>Strongyloidea</taxon>
        <taxon>Strongylidae</taxon>
        <taxon>Cylicocyclus</taxon>
    </lineage>
</organism>
<keyword evidence="6" id="KW-0812">Transmembrane</keyword>
<dbReference type="PANTHER" id="PTHR33446:SF2">
    <property type="entry name" value="PROTEIN TONB"/>
    <property type="match status" value="1"/>
</dbReference>
<evidence type="ECO:0000256" key="3">
    <source>
        <dbReference type="ARBA" id="ARBA00022448"/>
    </source>
</evidence>
<dbReference type="GO" id="GO:0055085">
    <property type="term" value="P:transmembrane transport"/>
    <property type="evidence" value="ECO:0007669"/>
    <property type="project" value="InterPro"/>
</dbReference>
<dbReference type="Pfam" id="PF03544">
    <property type="entry name" value="TonB_C"/>
    <property type="match status" value="1"/>
</dbReference>
<dbReference type="Pfam" id="PF04187">
    <property type="entry name" value="Cofac_haem_bdg"/>
    <property type="match status" value="1"/>
</dbReference>
<evidence type="ECO:0000313" key="13">
    <source>
        <dbReference type="Proteomes" id="UP001176961"/>
    </source>
</evidence>
<dbReference type="GO" id="GO:0098797">
    <property type="term" value="C:plasma membrane protein complex"/>
    <property type="evidence" value="ECO:0007669"/>
    <property type="project" value="TreeGrafter"/>
</dbReference>
<accession>A0AA36M8M3</accession>
<keyword evidence="8" id="KW-1133">Transmembrane helix</keyword>
<dbReference type="InterPro" id="IPR051045">
    <property type="entry name" value="TonB-dependent_transducer"/>
</dbReference>
<dbReference type="EMBL" id="CATQJL010000283">
    <property type="protein sequence ID" value="CAJ0600757.1"/>
    <property type="molecule type" value="Genomic_DNA"/>
</dbReference>
<proteinExistence type="inferred from homology"/>
<evidence type="ECO:0000256" key="10">
    <source>
        <dbReference type="SAM" id="MobiDB-lite"/>
    </source>
</evidence>
<evidence type="ECO:0000256" key="1">
    <source>
        <dbReference type="ARBA" id="ARBA00004383"/>
    </source>
</evidence>
<keyword evidence="7" id="KW-0653">Protein transport</keyword>
<evidence type="ECO:0000256" key="5">
    <source>
        <dbReference type="ARBA" id="ARBA00022519"/>
    </source>
</evidence>
<evidence type="ECO:0000256" key="4">
    <source>
        <dbReference type="ARBA" id="ARBA00022475"/>
    </source>
</evidence>
<comment type="subcellular location">
    <subcellularLocation>
        <location evidence="1">Cell inner membrane</location>
        <topology evidence="1">Single-pass membrane protein</topology>
        <orientation evidence="1">Periplasmic side</orientation>
    </subcellularLocation>
</comment>
<evidence type="ECO:0000259" key="11">
    <source>
        <dbReference type="PROSITE" id="PS52015"/>
    </source>
</evidence>
<dbReference type="SUPFAM" id="SSF159501">
    <property type="entry name" value="EreA/ChaN-like"/>
    <property type="match status" value="1"/>
</dbReference>
<dbReference type="GO" id="GO:0015031">
    <property type="term" value="P:protein transport"/>
    <property type="evidence" value="ECO:0007669"/>
    <property type="project" value="UniProtKB-KW"/>
</dbReference>
<dbReference type="AlphaFoldDB" id="A0AA36M8M3"/>
<dbReference type="Gene3D" id="3.30.1150.10">
    <property type="match status" value="1"/>
</dbReference>
<feature type="region of interest" description="Disordered" evidence="10">
    <location>
        <begin position="278"/>
        <end position="365"/>
    </location>
</feature>
<feature type="domain" description="TonB C-terminal" evidence="11">
    <location>
        <begin position="369"/>
        <end position="459"/>
    </location>
</feature>
<dbReference type="InterPro" id="IPR037682">
    <property type="entry name" value="TonB_C"/>
</dbReference>
<dbReference type="Gene3D" id="1.10.8.760">
    <property type="entry name" value="Haem-binding uptake, Tiki superfamily, ChaN, domain 2"/>
    <property type="match status" value="1"/>
</dbReference>
<keyword evidence="4" id="KW-1003">Cell membrane</keyword>
<name>A0AA36M8M3_CYLNA</name>
<evidence type="ECO:0000256" key="2">
    <source>
        <dbReference type="ARBA" id="ARBA00006555"/>
    </source>
</evidence>
<comment type="caution">
    <text evidence="12">The sequence shown here is derived from an EMBL/GenBank/DDBJ whole genome shotgun (WGS) entry which is preliminary data.</text>
</comment>
<dbReference type="SUPFAM" id="SSF74653">
    <property type="entry name" value="TolA/TonB C-terminal domain"/>
    <property type="match status" value="1"/>
</dbReference>
<feature type="compositionally biased region" description="Low complexity" evidence="10">
    <location>
        <begin position="289"/>
        <end position="300"/>
    </location>
</feature>
<keyword evidence="3" id="KW-0813">Transport</keyword>
<dbReference type="PROSITE" id="PS52015">
    <property type="entry name" value="TONB_CTD"/>
    <property type="match status" value="1"/>
</dbReference>
<dbReference type="InterPro" id="IPR006260">
    <property type="entry name" value="TonB/TolA_C"/>
</dbReference>
<gene>
    <name evidence="12" type="ORF">CYNAS_LOCUS12740</name>
</gene>
<keyword evidence="13" id="KW-1185">Reference proteome</keyword>
<evidence type="ECO:0000313" key="12">
    <source>
        <dbReference type="EMBL" id="CAJ0600757.1"/>
    </source>
</evidence>
<keyword evidence="9" id="KW-0472">Membrane</keyword>
<evidence type="ECO:0000256" key="9">
    <source>
        <dbReference type="ARBA" id="ARBA00023136"/>
    </source>
</evidence>
<dbReference type="InterPro" id="IPR007314">
    <property type="entry name" value="Cofac_haem-bd_dom"/>
</dbReference>
<feature type="compositionally biased region" description="Low complexity" evidence="10">
    <location>
        <begin position="334"/>
        <end position="350"/>
    </location>
</feature>